<feature type="signal peptide" evidence="3">
    <location>
        <begin position="1"/>
        <end position="32"/>
    </location>
</feature>
<gene>
    <name evidence="5" type="ORF">SCL_2130</name>
</gene>
<dbReference type="InterPro" id="IPR051829">
    <property type="entry name" value="Multiheme_Cytochr_ET"/>
</dbReference>
<keyword evidence="2" id="KW-0812">Transmembrane</keyword>
<dbReference type="Gene3D" id="1.10.1130.10">
    <property type="entry name" value="Flavocytochrome C3, Chain A"/>
    <property type="match status" value="2"/>
</dbReference>
<evidence type="ECO:0000256" key="3">
    <source>
        <dbReference type="SAM" id="SignalP"/>
    </source>
</evidence>
<dbReference type="InterPro" id="IPR024673">
    <property type="entry name" value="Octahem_Cyt_c"/>
</dbReference>
<dbReference type="KEGG" id="slim:SCL_2130"/>
<feature type="transmembrane region" description="Helical" evidence="2">
    <location>
        <begin position="506"/>
        <end position="528"/>
    </location>
</feature>
<evidence type="ECO:0000313" key="6">
    <source>
        <dbReference type="Proteomes" id="UP000243180"/>
    </source>
</evidence>
<feature type="chain" id="PRO_5008572443" evidence="3">
    <location>
        <begin position="33"/>
        <end position="536"/>
    </location>
</feature>
<organism evidence="5 6">
    <name type="scientific">Sulfuricaulis limicola</name>
    <dbReference type="NCBI Taxonomy" id="1620215"/>
    <lineage>
        <taxon>Bacteria</taxon>
        <taxon>Pseudomonadati</taxon>
        <taxon>Pseudomonadota</taxon>
        <taxon>Gammaproteobacteria</taxon>
        <taxon>Acidiferrobacterales</taxon>
        <taxon>Acidiferrobacteraceae</taxon>
        <taxon>Sulfuricaulis</taxon>
    </lineage>
</organism>
<evidence type="ECO:0000313" key="5">
    <source>
        <dbReference type="EMBL" id="BAV34419.1"/>
    </source>
</evidence>
<dbReference type="InParanoid" id="A0A1B4XI05"/>
<keyword evidence="6" id="KW-1185">Reference proteome</keyword>
<dbReference type="InterPro" id="IPR023155">
    <property type="entry name" value="Cyt_c-552/4"/>
</dbReference>
<feature type="domain" description="Cytochrome c-552/4" evidence="4">
    <location>
        <begin position="59"/>
        <end position="138"/>
    </location>
</feature>
<dbReference type="NCBIfam" id="TIGR04315">
    <property type="entry name" value="octaheme_Shew"/>
    <property type="match status" value="1"/>
</dbReference>
<dbReference type="EMBL" id="AP014879">
    <property type="protein sequence ID" value="BAV34419.1"/>
    <property type="molecule type" value="Genomic_DNA"/>
</dbReference>
<evidence type="ECO:0000256" key="1">
    <source>
        <dbReference type="ARBA" id="ARBA00022729"/>
    </source>
</evidence>
<keyword evidence="2" id="KW-1133">Transmembrane helix</keyword>
<dbReference type="InterPro" id="IPR036280">
    <property type="entry name" value="Multihaem_cyt_sf"/>
</dbReference>
<evidence type="ECO:0000259" key="4">
    <source>
        <dbReference type="Pfam" id="PF13435"/>
    </source>
</evidence>
<dbReference type="Pfam" id="PF13435">
    <property type="entry name" value="Cytochrome_C554"/>
    <property type="match status" value="2"/>
</dbReference>
<keyword evidence="1 3" id="KW-0732">Signal</keyword>
<reference evidence="5 6" key="1">
    <citation type="submission" date="2015-05" db="EMBL/GenBank/DDBJ databases">
        <title>Complete genome sequence of a sulfur-oxidizing gammaproteobacterium strain HA5.</title>
        <authorList>
            <person name="Miura A."/>
            <person name="Kojima H."/>
            <person name="Fukui M."/>
        </authorList>
    </citation>
    <scope>NUCLEOTIDE SEQUENCE [LARGE SCALE GENOMIC DNA]</scope>
    <source>
        <strain evidence="5 6">HA5</strain>
    </source>
</reference>
<evidence type="ECO:0000256" key="2">
    <source>
        <dbReference type="SAM" id="Phobius"/>
    </source>
</evidence>
<dbReference type="AlphaFoldDB" id="A0A1B4XI05"/>
<sequence>MKTQRTPWHTATLVVGWLVSFGALAISGMAAAANTSTADHSKFKELQKHFASGPEVTKACLTCHTEAAKQVHRTKHWTWEYLNPVTQQKVGKKTMVNNFCISAGPNLPACASCHVGYGWKDASFDFKSEVNVDCLVCHDTTGIYRKPAGLAGNPVTKRMELPPGSGKFVDPIDLTKIAQKVSKSSRDTCGVCHFYGGGGDAVKHGDLDSSMSAPDREVDVHMDATGLDFTCGTCHATSAHDVPGSRFAPTVKDEGMKRIRGKKDDSNPANCVACHGKRPHPIQQAKLNDHTSKIACETCHIPAFARGGPATKMFWDWSTAGKMNEKGKPFQKKDEDGHVIYDSKKGDFILAKNVIPEYMWFNGTVYYTLVSDKIDPTKVVQISRFEGSPTDGKSLIFPVKVFRGKQPYDAGNNTLVTPHTAGTDDAAYWNTFSWPKAIAAGMAVTGAPFSGKIGFVETEMRWPINHMVAPKENALACQQCHSDNGRLKGIQGIYMPGRDSSRYLDILGGGAAFFALLGVLGHGALRIFSKRKKGGN</sequence>
<keyword evidence="2" id="KW-0472">Membrane</keyword>
<dbReference type="Pfam" id="PF11783">
    <property type="entry name" value="Cytochrome_cB"/>
    <property type="match status" value="1"/>
</dbReference>
<protein>
    <submittedName>
        <fullName evidence="5">Cytochrome C</fullName>
    </submittedName>
</protein>
<accession>A0A1B4XI05</accession>
<proteinExistence type="predicted"/>
<dbReference type="OrthoDB" id="9788513at2"/>
<feature type="domain" description="Cytochrome c-552/4" evidence="4">
    <location>
        <begin position="230"/>
        <end position="300"/>
    </location>
</feature>
<dbReference type="GO" id="GO:0016491">
    <property type="term" value="F:oxidoreductase activity"/>
    <property type="evidence" value="ECO:0007669"/>
    <property type="project" value="TreeGrafter"/>
</dbReference>
<dbReference type="Proteomes" id="UP000243180">
    <property type="component" value="Chromosome"/>
</dbReference>
<dbReference type="PANTHER" id="PTHR35038:SF5">
    <property type="entry name" value="CYTOCHROME C-TYPE PROTEIN NRFB"/>
    <property type="match status" value="1"/>
</dbReference>
<name>A0A1B4XI05_9GAMM</name>
<dbReference type="PANTHER" id="PTHR35038">
    <property type="entry name" value="DISSIMILATORY SULFITE REDUCTASE SIRA"/>
    <property type="match status" value="1"/>
</dbReference>
<dbReference type="SUPFAM" id="SSF48695">
    <property type="entry name" value="Multiheme cytochromes"/>
    <property type="match status" value="1"/>
</dbReference>
<dbReference type="RefSeq" id="WP_096361946.1">
    <property type="nucleotide sequence ID" value="NZ_AP014879.1"/>
</dbReference>
<dbReference type="PIRSF" id="PIRSF039014">
    <property type="entry name" value="OTR_cyc"/>
    <property type="match status" value="1"/>
</dbReference>